<name>A0AAN9KVR8_CANGL</name>
<comment type="caution">
    <text evidence="1">The sequence shown here is derived from an EMBL/GenBank/DDBJ whole genome shotgun (WGS) entry which is preliminary data.</text>
</comment>
<proteinExistence type="predicted"/>
<protein>
    <submittedName>
        <fullName evidence="1">Uncharacterized protein</fullName>
    </submittedName>
</protein>
<organism evidence="1 2">
    <name type="scientific">Canavalia gladiata</name>
    <name type="common">Sword bean</name>
    <name type="synonym">Dolichos gladiatus</name>
    <dbReference type="NCBI Taxonomy" id="3824"/>
    <lineage>
        <taxon>Eukaryota</taxon>
        <taxon>Viridiplantae</taxon>
        <taxon>Streptophyta</taxon>
        <taxon>Embryophyta</taxon>
        <taxon>Tracheophyta</taxon>
        <taxon>Spermatophyta</taxon>
        <taxon>Magnoliopsida</taxon>
        <taxon>eudicotyledons</taxon>
        <taxon>Gunneridae</taxon>
        <taxon>Pentapetalae</taxon>
        <taxon>rosids</taxon>
        <taxon>fabids</taxon>
        <taxon>Fabales</taxon>
        <taxon>Fabaceae</taxon>
        <taxon>Papilionoideae</taxon>
        <taxon>50 kb inversion clade</taxon>
        <taxon>NPAAA clade</taxon>
        <taxon>indigoferoid/millettioid clade</taxon>
        <taxon>Phaseoleae</taxon>
        <taxon>Canavalia</taxon>
    </lineage>
</organism>
<accession>A0AAN9KVR8</accession>
<keyword evidence="2" id="KW-1185">Reference proteome</keyword>
<sequence>MCSFPAMGPAFTRYFLRTCTNYFAHGKPGLHGIVFHDNVFACPELVTIPIGSIAAWEKFSLPPTLFCSRSHLVAPSFSPCVES</sequence>
<dbReference type="Proteomes" id="UP001367508">
    <property type="component" value="Unassembled WGS sequence"/>
</dbReference>
<dbReference type="EMBL" id="JAYMYQ010000006">
    <property type="protein sequence ID" value="KAK7323921.1"/>
    <property type="molecule type" value="Genomic_DNA"/>
</dbReference>
<evidence type="ECO:0000313" key="1">
    <source>
        <dbReference type="EMBL" id="KAK7323921.1"/>
    </source>
</evidence>
<evidence type="ECO:0000313" key="2">
    <source>
        <dbReference type="Proteomes" id="UP001367508"/>
    </source>
</evidence>
<gene>
    <name evidence="1" type="ORF">VNO77_27423</name>
</gene>
<dbReference type="AlphaFoldDB" id="A0AAN9KVR8"/>
<reference evidence="1 2" key="1">
    <citation type="submission" date="2024-01" db="EMBL/GenBank/DDBJ databases">
        <title>The genomes of 5 underutilized Papilionoideae crops provide insights into root nodulation and disease resistanc.</title>
        <authorList>
            <person name="Jiang F."/>
        </authorList>
    </citation>
    <scope>NUCLEOTIDE SEQUENCE [LARGE SCALE GENOMIC DNA]</scope>
    <source>
        <strain evidence="1">LVBAO_FW01</strain>
        <tissue evidence="1">Leaves</tissue>
    </source>
</reference>